<proteinExistence type="predicted"/>
<evidence type="ECO:0000313" key="2">
    <source>
        <dbReference type="EMBL" id="NMI01700.1"/>
    </source>
</evidence>
<name>A0ABX1SL45_9PSEU</name>
<dbReference type="Proteomes" id="UP000820669">
    <property type="component" value="Unassembled WGS sequence"/>
</dbReference>
<accession>A0ABX1SL45</accession>
<evidence type="ECO:0000256" key="1">
    <source>
        <dbReference type="ARBA" id="ARBA00023002"/>
    </source>
</evidence>
<keyword evidence="1" id="KW-0560">Oxidoreductase</keyword>
<organism evidence="2 3">
    <name type="scientific">Pseudonocardia acidicola</name>
    <dbReference type="NCBI Taxonomy" id="2724939"/>
    <lineage>
        <taxon>Bacteria</taxon>
        <taxon>Bacillati</taxon>
        <taxon>Actinomycetota</taxon>
        <taxon>Actinomycetes</taxon>
        <taxon>Pseudonocardiales</taxon>
        <taxon>Pseudonocardiaceae</taxon>
        <taxon>Pseudonocardia</taxon>
    </lineage>
</organism>
<dbReference type="SUPFAM" id="SSF51730">
    <property type="entry name" value="FAD-linked oxidoreductase"/>
    <property type="match status" value="1"/>
</dbReference>
<dbReference type="InterPro" id="IPR029041">
    <property type="entry name" value="FAD-linked_oxidoreductase-like"/>
</dbReference>
<comment type="caution">
    <text evidence="2">The sequence shown here is derived from an EMBL/GenBank/DDBJ whole genome shotgun (WGS) entry which is preliminary data.</text>
</comment>
<keyword evidence="3" id="KW-1185">Reference proteome</keyword>
<dbReference type="Gene3D" id="3.20.20.220">
    <property type="match status" value="1"/>
</dbReference>
<dbReference type="EMBL" id="JAAXLA010000096">
    <property type="protein sequence ID" value="NMI01700.1"/>
    <property type="molecule type" value="Genomic_DNA"/>
</dbReference>
<sequence>MSEPLPLVSAEGEPGCPKRMVYGPCGGVGEDLTCEMAPVPCPFAARREAVPWGGSPPDPVTAPPTGLLATAARRPVVLTDLTVRPFDRASVEQVAGALAGSCDGLLVGEHQNRPGFPPALMAALVRGAGGSPWVTLACRDRNRLVLSQELGGLALAGAEGVLCVTGDGRAPGVRPGVTHVFDLDGTRLAAMAAAAGLLVAVPEAPDARPRAVRPARLRQKQRAGAHLCVLNHVGSTQRLARFAARARAAGVTIPLIAGVAVYTDERSAEVLANLPGLHLDREQVKRVLGAPDPVAAGIEAAVAEARALLAVDGVVGVNLSGLASERGEMFAAQVKASVGQEIIGDGAR</sequence>
<gene>
    <name evidence="2" type="ORF">HF526_31065</name>
</gene>
<protein>
    <submittedName>
        <fullName evidence="2">Methylenetetrahydrofolate reductase</fullName>
    </submittedName>
</protein>
<reference evidence="2 3" key="1">
    <citation type="submission" date="2020-04" db="EMBL/GenBank/DDBJ databases">
        <authorList>
            <person name="Klaysubun C."/>
            <person name="Duangmal K."/>
            <person name="Lipun K."/>
        </authorList>
    </citation>
    <scope>NUCLEOTIDE SEQUENCE [LARGE SCALE GENOMIC DNA]</scope>
    <source>
        <strain evidence="2 3">K10HN5</strain>
    </source>
</reference>
<evidence type="ECO:0000313" key="3">
    <source>
        <dbReference type="Proteomes" id="UP000820669"/>
    </source>
</evidence>